<dbReference type="AlphaFoldDB" id="A0A5J4TGW4"/>
<evidence type="ECO:0000313" key="3">
    <source>
        <dbReference type="EMBL" id="KAA6357584.1"/>
    </source>
</evidence>
<evidence type="ECO:0000256" key="2">
    <source>
        <dbReference type="SAM" id="Phobius"/>
    </source>
</evidence>
<reference evidence="3 4" key="1">
    <citation type="submission" date="2019-03" db="EMBL/GenBank/DDBJ databases">
        <title>Single cell metagenomics reveals metabolic interactions within the superorganism composed of flagellate Streblomastix strix and complex community of Bacteroidetes bacteria on its surface.</title>
        <authorList>
            <person name="Treitli S.C."/>
            <person name="Kolisko M."/>
            <person name="Husnik F."/>
            <person name="Keeling P."/>
            <person name="Hampl V."/>
        </authorList>
    </citation>
    <scope>NUCLEOTIDE SEQUENCE [LARGE SCALE GENOMIC DNA]</scope>
    <source>
        <strain evidence="3">ST1C</strain>
    </source>
</reference>
<organism evidence="3 4">
    <name type="scientific">Streblomastix strix</name>
    <dbReference type="NCBI Taxonomy" id="222440"/>
    <lineage>
        <taxon>Eukaryota</taxon>
        <taxon>Metamonada</taxon>
        <taxon>Preaxostyla</taxon>
        <taxon>Oxymonadida</taxon>
        <taxon>Streblomastigidae</taxon>
        <taxon>Streblomastix</taxon>
    </lineage>
</organism>
<dbReference type="Proteomes" id="UP000324800">
    <property type="component" value="Unassembled WGS sequence"/>
</dbReference>
<proteinExistence type="predicted"/>
<feature type="compositionally biased region" description="Basic and acidic residues" evidence="1">
    <location>
        <begin position="347"/>
        <end position="374"/>
    </location>
</feature>
<name>A0A5J4TGW4_9EUKA</name>
<feature type="compositionally biased region" description="Basic and acidic residues" evidence="1">
    <location>
        <begin position="288"/>
        <end position="307"/>
    </location>
</feature>
<keyword evidence="2" id="KW-0812">Transmembrane</keyword>
<gene>
    <name evidence="3" type="ORF">EZS28_046889</name>
</gene>
<keyword evidence="2" id="KW-1133">Transmembrane helix</keyword>
<protein>
    <submittedName>
        <fullName evidence="3">Uncharacterized protein</fullName>
    </submittedName>
</protein>
<feature type="region of interest" description="Disordered" evidence="1">
    <location>
        <begin position="246"/>
        <end position="307"/>
    </location>
</feature>
<accession>A0A5J4TGW4</accession>
<evidence type="ECO:0000313" key="4">
    <source>
        <dbReference type="Proteomes" id="UP000324800"/>
    </source>
</evidence>
<evidence type="ECO:0000256" key="1">
    <source>
        <dbReference type="SAM" id="MobiDB-lite"/>
    </source>
</evidence>
<feature type="region of interest" description="Disordered" evidence="1">
    <location>
        <begin position="347"/>
        <end position="405"/>
    </location>
</feature>
<keyword evidence="2" id="KW-0472">Membrane</keyword>
<sequence length="405" mass="45696">FVFITQTIALGNFGGVHNKARFNFGTAGGSSVVDNEYIEYLRYVWSVAPDEFFGMAVDGTEFPDPFYRNNTLVTYVQMELYGQTPKTSQYNNEFYIYDADFHINWAEQYYDVANESDVSDNILYRRVIQELNQKLGIFQSNANRNSQGKGNDDTDTEIGCAAGDIFINTTGSLEDCKSLEDQDLHAVYGYKCSSEDETVRNIDTDEIETGEFIKQASGCIFSHCQAGYNRENGKCVAAQLFYGEEESQVRPPYLEPTTPDPDPSEPTPDPDPSEPTPDPDPTKPTPDPTDKEPEPEPETPAKEEKSSKSGWLAAGIIFIVLTVILAVGVVAAIIFTIFYKRNLEAKNKEEQQRHSEELEEQRLAIAKERQRSKVDVYTNEDDKEDIKKQRKEKKKSKGKHAIEDA</sequence>
<dbReference type="EMBL" id="SNRW01031180">
    <property type="protein sequence ID" value="KAA6357584.1"/>
    <property type="molecule type" value="Genomic_DNA"/>
</dbReference>
<feature type="compositionally biased region" description="Pro residues" evidence="1">
    <location>
        <begin position="258"/>
        <end position="287"/>
    </location>
</feature>
<feature type="non-terminal residue" evidence="3">
    <location>
        <position position="1"/>
    </location>
</feature>
<comment type="caution">
    <text evidence="3">The sequence shown here is derived from an EMBL/GenBank/DDBJ whole genome shotgun (WGS) entry which is preliminary data.</text>
</comment>
<feature type="transmembrane region" description="Helical" evidence="2">
    <location>
        <begin position="311"/>
        <end position="339"/>
    </location>
</feature>
<feature type="compositionally biased region" description="Basic residues" evidence="1">
    <location>
        <begin position="388"/>
        <end position="399"/>
    </location>
</feature>